<comment type="caution">
    <text evidence="2">The sequence shown here is derived from an EMBL/GenBank/DDBJ whole genome shotgun (WGS) entry which is preliminary data.</text>
</comment>
<gene>
    <name evidence="2" type="ORF">DCF15_00135</name>
</gene>
<reference evidence="3" key="1">
    <citation type="submission" date="2018-04" db="EMBL/GenBank/DDBJ databases">
        <authorList>
            <person name="Cornet L."/>
        </authorList>
    </citation>
    <scope>NUCLEOTIDE SEQUENCE [LARGE SCALE GENOMIC DNA]</scope>
</reference>
<organism evidence="2 3">
    <name type="scientific">Phormidesmis priestleyi</name>
    <dbReference type="NCBI Taxonomy" id="268141"/>
    <lineage>
        <taxon>Bacteria</taxon>
        <taxon>Bacillati</taxon>
        <taxon>Cyanobacteriota</taxon>
        <taxon>Cyanophyceae</taxon>
        <taxon>Leptolyngbyales</taxon>
        <taxon>Leptolyngbyaceae</taxon>
        <taxon>Phormidesmis</taxon>
    </lineage>
</organism>
<dbReference type="Proteomes" id="UP000249794">
    <property type="component" value="Unassembled WGS sequence"/>
</dbReference>
<reference evidence="2 3" key="2">
    <citation type="submission" date="2018-06" db="EMBL/GenBank/DDBJ databases">
        <title>Metagenomic assembly of (sub)arctic Cyanobacteria and their associated microbiome from non-axenic cultures.</title>
        <authorList>
            <person name="Baurain D."/>
        </authorList>
    </citation>
    <scope>NUCLEOTIDE SEQUENCE [LARGE SCALE GENOMIC DNA]</scope>
    <source>
        <strain evidence="2">ULC027bin1</strain>
    </source>
</reference>
<proteinExistence type="predicted"/>
<accession>A0A2W4ZT15</accession>
<evidence type="ECO:0000313" key="3">
    <source>
        <dbReference type="Proteomes" id="UP000249794"/>
    </source>
</evidence>
<evidence type="ECO:0000256" key="1">
    <source>
        <dbReference type="SAM" id="MobiDB-lite"/>
    </source>
</evidence>
<evidence type="ECO:0000313" key="2">
    <source>
        <dbReference type="EMBL" id="PZO61345.1"/>
    </source>
</evidence>
<name>A0A2W4ZT15_9CYAN</name>
<protein>
    <submittedName>
        <fullName evidence="2">Uncharacterized protein</fullName>
    </submittedName>
</protein>
<sequence length="135" mass="15601">MAEGMMKNSTRQEHAPGDRSATYAASTPSRLYHRLEEALHAGSEVWFRMPGTRLVGIPIFLDTDYVEVVDVDVAEGFEDEELPDEPYQRTVWLIRLEEISAISYATDRWSKERFERLLEQSHKDDESTSESHESH</sequence>
<dbReference type="EMBL" id="QBMP01000001">
    <property type="protein sequence ID" value="PZO61345.1"/>
    <property type="molecule type" value="Genomic_DNA"/>
</dbReference>
<dbReference type="AlphaFoldDB" id="A0A2W4ZT15"/>
<feature type="region of interest" description="Disordered" evidence="1">
    <location>
        <begin position="1"/>
        <end position="25"/>
    </location>
</feature>